<feature type="compositionally biased region" description="Polar residues" evidence="1">
    <location>
        <begin position="113"/>
        <end position="131"/>
    </location>
</feature>
<evidence type="ECO:0000313" key="2">
    <source>
        <dbReference type="EnsemblProtists" id="EOD12476"/>
    </source>
</evidence>
<proteinExistence type="predicted"/>
<dbReference type="HOGENOM" id="CLU_1931501_0_0_1"/>
<evidence type="ECO:0000313" key="3">
    <source>
        <dbReference type="Proteomes" id="UP000013827"/>
    </source>
</evidence>
<name>A0A0D3IMJ1_EMIH1</name>
<organism evidence="2 3">
    <name type="scientific">Emiliania huxleyi (strain CCMP1516)</name>
    <dbReference type="NCBI Taxonomy" id="280463"/>
    <lineage>
        <taxon>Eukaryota</taxon>
        <taxon>Haptista</taxon>
        <taxon>Haptophyta</taxon>
        <taxon>Prymnesiophyceae</taxon>
        <taxon>Isochrysidales</taxon>
        <taxon>Noelaerhabdaceae</taxon>
        <taxon>Emiliania</taxon>
    </lineage>
</organism>
<dbReference type="PaxDb" id="2903-EOD12476"/>
<dbReference type="EnsemblProtists" id="EOD12476">
    <property type="protein sequence ID" value="EOD12476"/>
    <property type="gene ID" value="EMIHUDRAFT_213772"/>
</dbReference>
<dbReference type="Proteomes" id="UP000013827">
    <property type="component" value="Unassembled WGS sequence"/>
</dbReference>
<accession>A0A0D3IMJ1</accession>
<reference evidence="3" key="1">
    <citation type="journal article" date="2013" name="Nature">
        <title>Pan genome of the phytoplankton Emiliania underpins its global distribution.</title>
        <authorList>
            <person name="Read B.A."/>
            <person name="Kegel J."/>
            <person name="Klute M.J."/>
            <person name="Kuo A."/>
            <person name="Lefebvre S.C."/>
            <person name="Maumus F."/>
            <person name="Mayer C."/>
            <person name="Miller J."/>
            <person name="Monier A."/>
            <person name="Salamov A."/>
            <person name="Young J."/>
            <person name="Aguilar M."/>
            <person name="Claverie J.M."/>
            <person name="Frickenhaus S."/>
            <person name="Gonzalez K."/>
            <person name="Herman E.K."/>
            <person name="Lin Y.C."/>
            <person name="Napier J."/>
            <person name="Ogata H."/>
            <person name="Sarno A.F."/>
            <person name="Shmutz J."/>
            <person name="Schroeder D."/>
            <person name="de Vargas C."/>
            <person name="Verret F."/>
            <person name="von Dassow P."/>
            <person name="Valentin K."/>
            <person name="Van de Peer Y."/>
            <person name="Wheeler G."/>
            <person name="Dacks J.B."/>
            <person name="Delwiche C.F."/>
            <person name="Dyhrman S.T."/>
            <person name="Glockner G."/>
            <person name="John U."/>
            <person name="Richards T."/>
            <person name="Worden A.Z."/>
            <person name="Zhang X."/>
            <person name="Grigoriev I.V."/>
            <person name="Allen A.E."/>
            <person name="Bidle K."/>
            <person name="Borodovsky M."/>
            <person name="Bowler C."/>
            <person name="Brownlee C."/>
            <person name="Cock J.M."/>
            <person name="Elias M."/>
            <person name="Gladyshev V.N."/>
            <person name="Groth M."/>
            <person name="Guda C."/>
            <person name="Hadaegh A."/>
            <person name="Iglesias-Rodriguez M.D."/>
            <person name="Jenkins J."/>
            <person name="Jones B.M."/>
            <person name="Lawson T."/>
            <person name="Leese F."/>
            <person name="Lindquist E."/>
            <person name="Lobanov A."/>
            <person name="Lomsadze A."/>
            <person name="Malik S.B."/>
            <person name="Marsh M.E."/>
            <person name="Mackinder L."/>
            <person name="Mock T."/>
            <person name="Mueller-Roeber B."/>
            <person name="Pagarete A."/>
            <person name="Parker M."/>
            <person name="Probert I."/>
            <person name="Quesneville H."/>
            <person name="Raines C."/>
            <person name="Rensing S.A."/>
            <person name="Riano-Pachon D.M."/>
            <person name="Richier S."/>
            <person name="Rokitta S."/>
            <person name="Shiraiwa Y."/>
            <person name="Soanes D.M."/>
            <person name="van der Giezen M."/>
            <person name="Wahlund T.M."/>
            <person name="Williams B."/>
            <person name="Wilson W."/>
            <person name="Wolfe G."/>
            <person name="Wurch L.L."/>
        </authorList>
    </citation>
    <scope>NUCLEOTIDE SEQUENCE</scope>
</reference>
<reference evidence="2" key="2">
    <citation type="submission" date="2024-10" db="UniProtKB">
        <authorList>
            <consortium name="EnsemblProtists"/>
        </authorList>
    </citation>
    <scope>IDENTIFICATION</scope>
</reference>
<protein>
    <submittedName>
        <fullName evidence="2">Uncharacterized protein</fullName>
    </submittedName>
</protein>
<dbReference type="KEGG" id="ehx:EMIHUDRAFT_213772"/>
<dbReference type="RefSeq" id="XP_005764905.1">
    <property type="nucleotide sequence ID" value="XM_005764848.1"/>
</dbReference>
<feature type="region of interest" description="Disordered" evidence="1">
    <location>
        <begin position="108"/>
        <end position="131"/>
    </location>
</feature>
<dbReference type="AlphaFoldDB" id="A0A0D3IMJ1"/>
<sequence length="131" mass="14250">MCKAQCAWGNDCIQALKFFLLVREDDDASGPSILLRAAAEMIVDEAERDSHIDAAEALLGLIPSVDLETSIIHGHWLLFFRAGRATPSATQICTLLLASHKRLYQDAPRPAPHNNSLTTPSRAHTASNVCS</sequence>
<dbReference type="GeneID" id="17258626"/>
<keyword evidence="3" id="KW-1185">Reference proteome</keyword>
<evidence type="ECO:0000256" key="1">
    <source>
        <dbReference type="SAM" id="MobiDB-lite"/>
    </source>
</evidence>